<sequence length="122" mass="14786">MYARGPKPKYRYAHLHEGHVEVETVDYQFAGVFIKEQIRQPRLKLKAKDEDGTSLYEEDDIRKEIEELNKNYDVWEQTWKEVKAFIENNDLQDFTMQVCVDFQYLFCRNRDQHGARKFSMRT</sequence>
<dbReference type="STRING" id="871325.SAMN05444349_12050"/>
<organism evidence="1 2">
    <name type="scientific">Bacteroides faecichinchillae</name>
    <dbReference type="NCBI Taxonomy" id="871325"/>
    <lineage>
        <taxon>Bacteria</taxon>
        <taxon>Pseudomonadati</taxon>
        <taxon>Bacteroidota</taxon>
        <taxon>Bacteroidia</taxon>
        <taxon>Bacteroidales</taxon>
        <taxon>Bacteroidaceae</taxon>
        <taxon>Bacteroides</taxon>
    </lineage>
</organism>
<reference evidence="1 2" key="1">
    <citation type="submission" date="2016-11" db="EMBL/GenBank/DDBJ databases">
        <authorList>
            <person name="Jaros S."/>
            <person name="Januszkiewicz K."/>
            <person name="Wedrychowicz H."/>
        </authorList>
    </citation>
    <scope>NUCLEOTIDE SEQUENCE [LARGE SCALE GENOMIC DNA]</scope>
    <source>
        <strain evidence="1 2">DSM 26883</strain>
    </source>
</reference>
<accession>A0A1M5BSB0</accession>
<protein>
    <submittedName>
        <fullName evidence="1">Uncharacterized protein</fullName>
    </submittedName>
</protein>
<name>A0A1M5BSB0_9BACE</name>
<evidence type="ECO:0000313" key="1">
    <source>
        <dbReference type="EMBL" id="SHF45423.1"/>
    </source>
</evidence>
<dbReference type="AlphaFoldDB" id="A0A1M5BSB0"/>
<dbReference type="Proteomes" id="UP000184436">
    <property type="component" value="Unassembled WGS sequence"/>
</dbReference>
<gene>
    <name evidence="1" type="ORF">SAMN05444349_12050</name>
</gene>
<dbReference type="EMBL" id="FQVD01000020">
    <property type="protein sequence ID" value="SHF45423.1"/>
    <property type="molecule type" value="Genomic_DNA"/>
</dbReference>
<evidence type="ECO:0000313" key="2">
    <source>
        <dbReference type="Proteomes" id="UP000184436"/>
    </source>
</evidence>
<proteinExistence type="predicted"/>
<keyword evidence="2" id="KW-1185">Reference proteome</keyword>